<evidence type="ECO:0000256" key="1">
    <source>
        <dbReference type="ARBA" id="ARBA00005466"/>
    </source>
</evidence>
<dbReference type="SUPFAM" id="SSF56176">
    <property type="entry name" value="FAD-binding/transporter-associated domain-like"/>
    <property type="match status" value="1"/>
</dbReference>
<evidence type="ECO:0000256" key="3">
    <source>
        <dbReference type="SAM" id="SignalP"/>
    </source>
</evidence>
<gene>
    <name evidence="5" type="ORF">B0H17DRAFT_1220721</name>
</gene>
<dbReference type="EMBL" id="JARKIE010000887">
    <property type="protein sequence ID" value="KAJ7613794.1"/>
    <property type="molecule type" value="Genomic_DNA"/>
</dbReference>
<dbReference type="AlphaFoldDB" id="A0AAD7FBB1"/>
<organism evidence="5 6">
    <name type="scientific">Mycena rosella</name>
    <name type="common">Pink bonnet</name>
    <name type="synonym">Agaricus rosellus</name>
    <dbReference type="NCBI Taxonomy" id="1033263"/>
    <lineage>
        <taxon>Eukaryota</taxon>
        <taxon>Fungi</taxon>
        <taxon>Dikarya</taxon>
        <taxon>Basidiomycota</taxon>
        <taxon>Agaricomycotina</taxon>
        <taxon>Agaricomycetes</taxon>
        <taxon>Agaricomycetidae</taxon>
        <taxon>Agaricales</taxon>
        <taxon>Marasmiineae</taxon>
        <taxon>Mycenaceae</taxon>
        <taxon>Mycena</taxon>
    </lineage>
</organism>
<proteinExistence type="inferred from homology"/>
<evidence type="ECO:0000313" key="5">
    <source>
        <dbReference type="EMBL" id="KAJ7613794.1"/>
    </source>
</evidence>
<feature type="signal peptide" evidence="3">
    <location>
        <begin position="1"/>
        <end position="15"/>
    </location>
</feature>
<dbReference type="Gene3D" id="3.30.465.10">
    <property type="match status" value="2"/>
</dbReference>
<evidence type="ECO:0000256" key="2">
    <source>
        <dbReference type="ARBA" id="ARBA00023002"/>
    </source>
</evidence>
<evidence type="ECO:0000259" key="4">
    <source>
        <dbReference type="Pfam" id="PF08031"/>
    </source>
</evidence>
<dbReference type="Proteomes" id="UP001221757">
    <property type="component" value="Unassembled WGS sequence"/>
</dbReference>
<comment type="similarity">
    <text evidence="1">Belongs to the oxygen-dependent FAD-linked oxidoreductase family.</text>
</comment>
<dbReference type="InterPro" id="IPR036318">
    <property type="entry name" value="FAD-bd_PCMH-like_sf"/>
</dbReference>
<sequence>MFFDFRHMLTFPVLAWISSLLNHTFNDSRSCKTIPLDATWPSKVHWNNFNEFLGGRLIRTIPIAQSCHTPKYDEAHAWITDFDSPSYQGVAVKAQAGVTAEILYEHADSRGYAVFAQIQARALAWPEDISKAGDIPCLAPCMALRQTSLSFEVITTSGEFLIASPTQNRDLYWALSGGGGGTYGIVWSVTIKFHKDLPITIATVEFLSENLSSDTFCEGINAFHASTLSYTAAGGFGFSAYTTKFFRLKPLAFPNITSTAVAEIVQPLLSSLELLGISYIHSLTTYPGFLNAVRHITESADYGVGLQHFGGRLLPGSLWKDLKSFSRMTSVIREIIEDGGTAFDVAMRPSLQAERLLIPMLPWDDYASWDEILQTRNKVTWTFDEPLRRLAPDSGAYLNEADTSEPDWKTALYGKNYARLLAIKDRYDPAQLLYGSTAVGGDRWIETEHGRLCPA</sequence>
<keyword evidence="2" id="KW-0560">Oxidoreductase</keyword>
<dbReference type="PANTHER" id="PTHR13878:SF91">
    <property type="entry name" value="FAD BINDING DOMAIN PROTEIN (AFU_ORTHOLOGUE AFUA_6G12070)-RELATED"/>
    <property type="match status" value="1"/>
</dbReference>
<dbReference type="PANTHER" id="PTHR13878">
    <property type="entry name" value="GULONOLACTONE OXIDASE"/>
    <property type="match status" value="1"/>
</dbReference>
<comment type="caution">
    <text evidence="5">The sequence shown here is derived from an EMBL/GenBank/DDBJ whole genome shotgun (WGS) entry which is preliminary data.</text>
</comment>
<keyword evidence="6" id="KW-1185">Reference proteome</keyword>
<dbReference type="Pfam" id="PF08031">
    <property type="entry name" value="BBE"/>
    <property type="match status" value="1"/>
</dbReference>
<dbReference type="GO" id="GO:0016491">
    <property type="term" value="F:oxidoreductase activity"/>
    <property type="evidence" value="ECO:0007669"/>
    <property type="project" value="UniProtKB-KW"/>
</dbReference>
<accession>A0AAD7FBB1</accession>
<name>A0AAD7FBB1_MYCRO</name>
<protein>
    <recommendedName>
        <fullName evidence="4">Berberine/berberine-like domain-containing protein</fullName>
    </recommendedName>
</protein>
<dbReference type="GO" id="GO:0050660">
    <property type="term" value="F:flavin adenine dinucleotide binding"/>
    <property type="evidence" value="ECO:0007669"/>
    <property type="project" value="InterPro"/>
</dbReference>
<feature type="domain" description="Berberine/berberine-like" evidence="4">
    <location>
        <begin position="396"/>
        <end position="432"/>
    </location>
</feature>
<dbReference type="InterPro" id="IPR050432">
    <property type="entry name" value="FAD-linked_Oxidoreductases_BP"/>
</dbReference>
<dbReference type="InterPro" id="IPR012951">
    <property type="entry name" value="BBE"/>
</dbReference>
<dbReference type="InterPro" id="IPR016169">
    <property type="entry name" value="FAD-bd_PCMH_sub2"/>
</dbReference>
<feature type="chain" id="PRO_5042246249" description="Berberine/berberine-like domain-containing protein" evidence="3">
    <location>
        <begin position="16"/>
        <end position="455"/>
    </location>
</feature>
<reference evidence="5" key="1">
    <citation type="submission" date="2023-03" db="EMBL/GenBank/DDBJ databases">
        <title>Massive genome expansion in bonnet fungi (Mycena s.s.) driven by repeated elements and novel gene families across ecological guilds.</title>
        <authorList>
            <consortium name="Lawrence Berkeley National Laboratory"/>
            <person name="Harder C.B."/>
            <person name="Miyauchi S."/>
            <person name="Viragh M."/>
            <person name="Kuo A."/>
            <person name="Thoen E."/>
            <person name="Andreopoulos B."/>
            <person name="Lu D."/>
            <person name="Skrede I."/>
            <person name="Drula E."/>
            <person name="Henrissat B."/>
            <person name="Morin E."/>
            <person name="Kohler A."/>
            <person name="Barry K."/>
            <person name="LaButti K."/>
            <person name="Morin E."/>
            <person name="Salamov A."/>
            <person name="Lipzen A."/>
            <person name="Mereny Z."/>
            <person name="Hegedus B."/>
            <person name="Baldrian P."/>
            <person name="Stursova M."/>
            <person name="Weitz H."/>
            <person name="Taylor A."/>
            <person name="Grigoriev I.V."/>
            <person name="Nagy L.G."/>
            <person name="Martin F."/>
            <person name="Kauserud H."/>
        </authorList>
    </citation>
    <scope>NUCLEOTIDE SEQUENCE</scope>
    <source>
        <strain evidence="5">CBHHK067</strain>
    </source>
</reference>
<keyword evidence="3" id="KW-0732">Signal</keyword>
<evidence type="ECO:0000313" key="6">
    <source>
        <dbReference type="Proteomes" id="UP001221757"/>
    </source>
</evidence>